<comment type="caution">
    <text evidence="1">The sequence shown here is derived from an EMBL/GenBank/DDBJ whole genome shotgun (WGS) entry which is preliminary data.</text>
</comment>
<sequence>MSGIDYANNALQAIFGGLKVETEGIWSYVKLPNGLAIAWGGEQKITMPLNGTSGGCWYAVDRIVNIPAGLFIDSNIKIAGTATANNYCAQMFAISGGKLFVQMSASYAFTDLLTTWSAVLIGKWK</sequence>
<accession>A0A9J6QZJ2</accession>
<name>A0A9J6QZJ2_9FIRM</name>
<evidence type="ECO:0000313" key="1">
    <source>
        <dbReference type="EMBL" id="MCU7380955.1"/>
    </source>
</evidence>
<gene>
    <name evidence="1" type="ORF">OBO34_21810</name>
</gene>
<organism evidence="1 2">
    <name type="scientific">Hominibacterium faecale</name>
    <dbReference type="NCBI Taxonomy" id="2839743"/>
    <lineage>
        <taxon>Bacteria</taxon>
        <taxon>Bacillati</taxon>
        <taxon>Bacillota</taxon>
        <taxon>Clostridia</taxon>
        <taxon>Peptostreptococcales</taxon>
        <taxon>Anaerovoracaceae</taxon>
        <taxon>Hominibacterium</taxon>
    </lineage>
</organism>
<dbReference type="Proteomes" id="UP001065549">
    <property type="component" value="Unassembled WGS sequence"/>
</dbReference>
<dbReference type="AlphaFoldDB" id="A0A9J6QZJ2"/>
<proteinExistence type="predicted"/>
<dbReference type="EMBL" id="JAOSHN010000017">
    <property type="protein sequence ID" value="MCU7380955.1"/>
    <property type="molecule type" value="Genomic_DNA"/>
</dbReference>
<protein>
    <submittedName>
        <fullName evidence="1">Uncharacterized protein</fullName>
    </submittedName>
</protein>
<evidence type="ECO:0000313" key="2">
    <source>
        <dbReference type="Proteomes" id="UP001065549"/>
    </source>
</evidence>
<dbReference type="RefSeq" id="WP_269478868.1">
    <property type="nucleotide sequence ID" value="NZ_JAOSHN010000017.1"/>
</dbReference>
<reference evidence="1" key="1">
    <citation type="submission" date="2022-09" db="EMBL/GenBank/DDBJ databases">
        <title>Culturomic study of gut microbiota in children with autism spectrum disorder.</title>
        <authorList>
            <person name="Efimov B.A."/>
            <person name="Chaplin A.V."/>
            <person name="Sokolova S.R."/>
            <person name="Pikina A.P."/>
            <person name="Korzhanova M."/>
            <person name="Belova V."/>
            <person name="Korostin D."/>
        </authorList>
    </citation>
    <scope>NUCLEOTIDE SEQUENCE</scope>
    <source>
        <strain evidence="1">ASD5510</strain>
    </source>
</reference>
<keyword evidence="2" id="KW-1185">Reference proteome</keyword>